<gene>
    <name evidence="7" type="primary">ispD</name>
    <name evidence="8" type="ORF">SAMN04488052_101603</name>
</gene>
<evidence type="ECO:0000256" key="2">
    <source>
        <dbReference type="ARBA" id="ARBA00004787"/>
    </source>
</evidence>
<name>A0A1H8QIY5_9GAMM</name>
<dbReference type="FunFam" id="3.90.550.10:FF:000003">
    <property type="entry name" value="2-C-methyl-D-erythritol 4-phosphate cytidylyltransferase"/>
    <property type="match status" value="1"/>
</dbReference>
<evidence type="ECO:0000313" key="9">
    <source>
        <dbReference type="Proteomes" id="UP000199657"/>
    </source>
</evidence>
<feature type="site" description="Positions MEP for the nucleophilic attack" evidence="7">
    <location>
        <position position="218"/>
    </location>
</feature>
<comment type="function">
    <text evidence="7">Catalyzes the formation of 4-diphosphocytidyl-2-C-methyl-D-erythritol from CTP and 2-C-methyl-D-erythritol 4-phosphate (MEP).</text>
</comment>
<comment type="catalytic activity">
    <reaction evidence="1 7">
        <text>2-C-methyl-D-erythritol 4-phosphate + CTP + H(+) = 4-CDP-2-C-methyl-D-erythritol + diphosphate</text>
        <dbReference type="Rhea" id="RHEA:13429"/>
        <dbReference type="ChEBI" id="CHEBI:15378"/>
        <dbReference type="ChEBI" id="CHEBI:33019"/>
        <dbReference type="ChEBI" id="CHEBI:37563"/>
        <dbReference type="ChEBI" id="CHEBI:57823"/>
        <dbReference type="ChEBI" id="CHEBI:58262"/>
        <dbReference type="EC" id="2.7.7.60"/>
    </reaction>
</comment>
<dbReference type="GO" id="GO:0050518">
    <property type="term" value="F:2-C-methyl-D-erythritol 4-phosphate cytidylyltransferase activity"/>
    <property type="evidence" value="ECO:0007669"/>
    <property type="project" value="UniProtKB-UniRule"/>
</dbReference>
<evidence type="ECO:0000256" key="3">
    <source>
        <dbReference type="ARBA" id="ARBA00009789"/>
    </source>
</evidence>
<dbReference type="RefSeq" id="WP_091639793.1">
    <property type="nucleotide sequence ID" value="NZ_FOEG01000001.1"/>
</dbReference>
<comment type="pathway">
    <text evidence="2 7">Isoprenoid biosynthesis; isopentenyl diphosphate biosynthesis via DXP pathway; isopentenyl diphosphate from 1-deoxy-D-xylulose 5-phosphate: step 2/6.</text>
</comment>
<dbReference type="OrthoDB" id="9806837at2"/>
<evidence type="ECO:0000256" key="1">
    <source>
        <dbReference type="ARBA" id="ARBA00001282"/>
    </source>
</evidence>
<dbReference type="Gene3D" id="3.90.550.10">
    <property type="entry name" value="Spore Coat Polysaccharide Biosynthesis Protein SpsA, Chain A"/>
    <property type="match status" value="1"/>
</dbReference>
<sequence length="243" mass="26151">MTDPAAPRVWAVVPAAGVGRRMAAPVPKQYLPLLEHPVMDWSLHALLMEPRVAGAVVALGDDDNWWRGREALAGKALYRVRGGRERADSVLACLRFLVAELAGHDDWVLVHDAVRPCLTPSALARLLDLGLGHADGALLAVPVRDTLKQGGRDGTVRHTTPRDALWQAQTPQLFPLGALLNALRDAHDQGVLVTDEAQAMEHAGYAPLLVEGDSTNLKITRPGDLPLAESILRARGGSRAPEE</sequence>
<dbReference type="EMBL" id="FOEG01000001">
    <property type="protein sequence ID" value="SEO53961.1"/>
    <property type="molecule type" value="Genomic_DNA"/>
</dbReference>
<evidence type="ECO:0000256" key="5">
    <source>
        <dbReference type="ARBA" id="ARBA00022695"/>
    </source>
</evidence>
<dbReference type="InterPro" id="IPR001228">
    <property type="entry name" value="IspD"/>
</dbReference>
<dbReference type="PANTHER" id="PTHR32125">
    <property type="entry name" value="2-C-METHYL-D-ERYTHRITOL 4-PHOSPHATE CYTIDYLYLTRANSFERASE, CHLOROPLASTIC"/>
    <property type="match status" value="1"/>
</dbReference>
<dbReference type="HAMAP" id="MF_00108">
    <property type="entry name" value="IspD"/>
    <property type="match status" value="1"/>
</dbReference>
<dbReference type="STRING" id="406100.SAMN04488052_101603"/>
<comment type="similarity">
    <text evidence="3 7">Belongs to the IspD/TarI cytidylyltransferase family. IspD subfamily.</text>
</comment>
<evidence type="ECO:0000313" key="8">
    <source>
        <dbReference type="EMBL" id="SEO53961.1"/>
    </source>
</evidence>
<feature type="site" description="Positions MEP for the nucleophilic attack" evidence="7">
    <location>
        <position position="162"/>
    </location>
</feature>
<keyword evidence="6 7" id="KW-0414">Isoprene biosynthesis</keyword>
<keyword evidence="4 7" id="KW-0808">Transferase</keyword>
<feature type="site" description="Transition state stabilizer" evidence="7">
    <location>
        <position position="21"/>
    </location>
</feature>
<proteinExistence type="inferred from homology"/>
<dbReference type="AlphaFoldDB" id="A0A1H8QIY5"/>
<dbReference type="InterPro" id="IPR029044">
    <property type="entry name" value="Nucleotide-diphossugar_trans"/>
</dbReference>
<dbReference type="Pfam" id="PF01128">
    <property type="entry name" value="IspD"/>
    <property type="match status" value="1"/>
</dbReference>
<feature type="site" description="Transition state stabilizer" evidence="7">
    <location>
        <position position="28"/>
    </location>
</feature>
<dbReference type="NCBIfam" id="TIGR00453">
    <property type="entry name" value="ispD"/>
    <property type="match status" value="1"/>
</dbReference>
<evidence type="ECO:0000256" key="7">
    <source>
        <dbReference type="HAMAP-Rule" id="MF_00108"/>
    </source>
</evidence>
<dbReference type="InterPro" id="IPR050088">
    <property type="entry name" value="IspD/TarI_cytidylyltransf_bact"/>
</dbReference>
<dbReference type="PANTHER" id="PTHR32125:SF4">
    <property type="entry name" value="2-C-METHYL-D-ERYTHRITOL 4-PHOSPHATE CYTIDYLYLTRANSFERASE, CHLOROPLASTIC"/>
    <property type="match status" value="1"/>
</dbReference>
<evidence type="ECO:0000256" key="6">
    <source>
        <dbReference type="ARBA" id="ARBA00023229"/>
    </source>
</evidence>
<reference evidence="8 9" key="1">
    <citation type="submission" date="2016-10" db="EMBL/GenBank/DDBJ databases">
        <authorList>
            <person name="de Groot N.N."/>
        </authorList>
    </citation>
    <scope>NUCLEOTIDE SEQUENCE [LARGE SCALE GENOMIC DNA]</scope>
    <source>
        <strain evidence="8 9">CGMCC 1.6291</strain>
    </source>
</reference>
<dbReference type="GO" id="GO:0019288">
    <property type="term" value="P:isopentenyl diphosphate biosynthetic process, methylerythritol 4-phosphate pathway"/>
    <property type="evidence" value="ECO:0007669"/>
    <property type="project" value="UniProtKB-UniRule"/>
</dbReference>
<dbReference type="InterPro" id="IPR018294">
    <property type="entry name" value="ISPD_synthase_CS"/>
</dbReference>
<protein>
    <recommendedName>
        <fullName evidence="7">2-C-methyl-D-erythritol 4-phosphate cytidylyltransferase</fullName>
        <ecNumber evidence="7">2.7.7.60</ecNumber>
    </recommendedName>
    <alternativeName>
        <fullName evidence="7">4-diphosphocytidyl-2C-methyl-D-erythritol synthase</fullName>
    </alternativeName>
    <alternativeName>
        <fullName evidence="7">MEP cytidylyltransferase</fullName>
        <shortName evidence="7">MCT</shortName>
    </alternativeName>
</protein>
<accession>A0A1H8QIY5</accession>
<dbReference type="SUPFAM" id="SSF53448">
    <property type="entry name" value="Nucleotide-diphospho-sugar transferases"/>
    <property type="match status" value="1"/>
</dbReference>
<dbReference type="InterPro" id="IPR034683">
    <property type="entry name" value="IspD/TarI"/>
</dbReference>
<dbReference type="PROSITE" id="PS01295">
    <property type="entry name" value="ISPD"/>
    <property type="match status" value="1"/>
</dbReference>
<dbReference type="CDD" id="cd02516">
    <property type="entry name" value="CDP-ME_synthetase"/>
    <property type="match status" value="1"/>
</dbReference>
<keyword evidence="9" id="KW-1185">Reference proteome</keyword>
<dbReference type="UniPathway" id="UPA00056">
    <property type="reaction ID" value="UER00093"/>
</dbReference>
<keyword evidence="5 7" id="KW-0548">Nucleotidyltransferase</keyword>
<evidence type="ECO:0000256" key="4">
    <source>
        <dbReference type="ARBA" id="ARBA00022679"/>
    </source>
</evidence>
<organism evidence="8 9">
    <name type="scientific">Aquisalimonas asiatica</name>
    <dbReference type="NCBI Taxonomy" id="406100"/>
    <lineage>
        <taxon>Bacteria</taxon>
        <taxon>Pseudomonadati</taxon>
        <taxon>Pseudomonadota</taxon>
        <taxon>Gammaproteobacteria</taxon>
        <taxon>Chromatiales</taxon>
        <taxon>Ectothiorhodospiraceae</taxon>
        <taxon>Aquisalimonas</taxon>
    </lineage>
</organism>
<dbReference type="Proteomes" id="UP000199657">
    <property type="component" value="Unassembled WGS sequence"/>
</dbReference>
<dbReference type="EC" id="2.7.7.60" evidence="7"/>